<evidence type="ECO:0000259" key="2">
    <source>
        <dbReference type="Pfam" id="PF12697"/>
    </source>
</evidence>
<evidence type="ECO:0000313" key="3">
    <source>
        <dbReference type="EMBL" id="KIW46855.1"/>
    </source>
</evidence>
<dbReference type="STRING" id="215243.A0A0D2DW55"/>
<dbReference type="OrthoDB" id="94039at2759"/>
<dbReference type="InterPro" id="IPR000073">
    <property type="entry name" value="AB_hydrolase_1"/>
</dbReference>
<dbReference type="Proteomes" id="UP000053342">
    <property type="component" value="Unassembled WGS sequence"/>
</dbReference>
<feature type="compositionally biased region" description="Basic and acidic residues" evidence="1">
    <location>
        <begin position="428"/>
        <end position="442"/>
    </location>
</feature>
<dbReference type="GeneID" id="27354558"/>
<protein>
    <recommendedName>
        <fullName evidence="2">AB hydrolase-1 domain-containing protein</fullName>
    </recommendedName>
</protein>
<sequence length="464" mass="51394">MFPFRVVEHKVPCQYIREYPRALADEQEDTLHLSVKQYIPLDNPRPPQPGDVTIIAAPGNAFPKELYEPLWEDLSRVLASRRSSSSSSVQVRSIWVADAANQGASGVLNEDLLGNDPSHLDYARDIVNLINVKRDEMPRPIVGIGHSMGGQYLVSASLYHPRLFTTLVLIDPVIQPRLVETKKGTVDARPLQFAIFRKGTWPTREAAAAELDRSPFHRSWDPRVLERWIKYGLREVPVNTISTATSSSSFEEPPTASSKAVDTITTTEKSKAAETVVVLTTPPSQEAYAFMRPNFDGVGVHGELVNHETHPDLDPRWKHIYPFYAPAVTRTFERLGELRPPALYVFASDSSISDAGINAEKLAATGTAVGGSGGVAAGRVEGVTFDGVGHLVPMEAPGRTADVVADWLDRQLRIWEREERDFKAMWHAKSKEQKQNVDRRWLDMVGGAPDKKSTKKSNSGGSKI</sequence>
<dbReference type="AlphaFoldDB" id="A0A0D2DW55"/>
<dbReference type="RefSeq" id="XP_016267071.1">
    <property type="nucleotide sequence ID" value="XM_016403174.1"/>
</dbReference>
<proteinExistence type="predicted"/>
<feature type="domain" description="AB hydrolase-1" evidence="2">
    <location>
        <begin position="94"/>
        <end position="403"/>
    </location>
</feature>
<name>A0A0D2DW55_9EURO</name>
<evidence type="ECO:0000256" key="1">
    <source>
        <dbReference type="SAM" id="MobiDB-lite"/>
    </source>
</evidence>
<reference evidence="3 4" key="1">
    <citation type="submission" date="2015-01" db="EMBL/GenBank/DDBJ databases">
        <title>The Genome Sequence of Exophiala oligosperma CBS72588.</title>
        <authorList>
            <consortium name="The Broad Institute Genomics Platform"/>
            <person name="Cuomo C."/>
            <person name="de Hoog S."/>
            <person name="Gorbushina A."/>
            <person name="Stielow B."/>
            <person name="Teixiera M."/>
            <person name="Abouelleil A."/>
            <person name="Chapman S.B."/>
            <person name="Priest M."/>
            <person name="Young S.K."/>
            <person name="Wortman J."/>
            <person name="Nusbaum C."/>
            <person name="Birren B."/>
        </authorList>
    </citation>
    <scope>NUCLEOTIDE SEQUENCE [LARGE SCALE GENOMIC DNA]</scope>
    <source>
        <strain evidence="3 4">CBS 72588</strain>
    </source>
</reference>
<evidence type="ECO:0000313" key="4">
    <source>
        <dbReference type="Proteomes" id="UP000053342"/>
    </source>
</evidence>
<dbReference type="HOGENOM" id="CLU_036837_0_0_1"/>
<dbReference type="Gene3D" id="3.40.50.1820">
    <property type="entry name" value="alpha/beta hydrolase"/>
    <property type="match status" value="1"/>
</dbReference>
<dbReference type="InterPro" id="IPR029058">
    <property type="entry name" value="AB_hydrolase_fold"/>
</dbReference>
<accession>A0A0D2DW55</accession>
<feature type="region of interest" description="Disordered" evidence="1">
    <location>
        <begin position="428"/>
        <end position="464"/>
    </location>
</feature>
<dbReference type="EMBL" id="KN847333">
    <property type="protein sequence ID" value="KIW46855.1"/>
    <property type="molecule type" value="Genomic_DNA"/>
</dbReference>
<gene>
    <name evidence="3" type="ORF">PV06_02484</name>
</gene>
<dbReference type="VEuPathDB" id="FungiDB:PV06_02484"/>
<keyword evidence="4" id="KW-1185">Reference proteome</keyword>
<dbReference type="Pfam" id="PF12697">
    <property type="entry name" value="Abhydrolase_6"/>
    <property type="match status" value="1"/>
</dbReference>
<organism evidence="3 4">
    <name type="scientific">Exophiala oligosperma</name>
    <dbReference type="NCBI Taxonomy" id="215243"/>
    <lineage>
        <taxon>Eukaryota</taxon>
        <taxon>Fungi</taxon>
        <taxon>Dikarya</taxon>
        <taxon>Ascomycota</taxon>
        <taxon>Pezizomycotina</taxon>
        <taxon>Eurotiomycetes</taxon>
        <taxon>Chaetothyriomycetidae</taxon>
        <taxon>Chaetothyriales</taxon>
        <taxon>Herpotrichiellaceae</taxon>
        <taxon>Exophiala</taxon>
    </lineage>
</organism>
<dbReference type="SUPFAM" id="SSF53474">
    <property type="entry name" value="alpha/beta-Hydrolases"/>
    <property type="match status" value="1"/>
</dbReference>